<dbReference type="KEGG" id="ppet:C9I82_259"/>
<gene>
    <name evidence="9" type="ORF">C9I82_259</name>
</gene>
<dbReference type="AlphaFoldDB" id="A0A346DZS0"/>
<proteinExistence type="inferred from homology"/>
<feature type="transmembrane region" description="Helical" evidence="7">
    <location>
        <begin position="188"/>
        <end position="212"/>
    </location>
</feature>
<dbReference type="Pfam" id="PF09335">
    <property type="entry name" value="VTT_dom"/>
    <property type="match status" value="1"/>
</dbReference>
<dbReference type="EMBL" id="CP028374">
    <property type="protein sequence ID" value="AXN02225.1"/>
    <property type="molecule type" value="Genomic_DNA"/>
</dbReference>
<keyword evidence="10" id="KW-1185">Reference proteome</keyword>
<evidence type="ECO:0000256" key="6">
    <source>
        <dbReference type="ARBA" id="ARBA00023136"/>
    </source>
</evidence>
<evidence type="ECO:0000259" key="8">
    <source>
        <dbReference type="Pfam" id="PF09335"/>
    </source>
</evidence>
<dbReference type="InterPro" id="IPR032818">
    <property type="entry name" value="DedA-like"/>
</dbReference>
<keyword evidence="4 7" id="KW-0812">Transmembrane</keyword>
<feature type="transmembrane region" description="Helical" evidence="7">
    <location>
        <begin position="121"/>
        <end position="143"/>
    </location>
</feature>
<dbReference type="PANTHER" id="PTHR30353">
    <property type="entry name" value="INNER MEMBRANE PROTEIN DEDA-RELATED"/>
    <property type="match status" value="1"/>
</dbReference>
<comment type="subcellular location">
    <subcellularLocation>
        <location evidence="7">Cell inner membrane</location>
        <topology evidence="7">Multi-pass membrane protein</topology>
    </subcellularLocation>
    <subcellularLocation>
        <location evidence="1">Cell membrane</location>
        <topology evidence="1">Multi-pass membrane protein</topology>
    </subcellularLocation>
</comment>
<feature type="domain" description="VTT" evidence="8">
    <location>
        <begin position="48"/>
        <end position="173"/>
    </location>
</feature>
<evidence type="ECO:0000256" key="2">
    <source>
        <dbReference type="ARBA" id="ARBA00010792"/>
    </source>
</evidence>
<evidence type="ECO:0000313" key="10">
    <source>
        <dbReference type="Proteomes" id="UP000256856"/>
    </source>
</evidence>
<protein>
    <submittedName>
        <fullName evidence="9">DedA family inner membrane protein YqjA</fullName>
    </submittedName>
</protein>
<comment type="similarity">
    <text evidence="2 7">Belongs to the DedA family.</text>
</comment>
<keyword evidence="6 7" id="KW-0472">Membrane</keyword>
<accession>A0A346DZS0</accession>
<dbReference type="Proteomes" id="UP000256856">
    <property type="component" value="Chromosome"/>
</dbReference>
<feature type="transmembrane region" description="Helical" evidence="7">
    <location>
        <begin position="68"/>
        <end position="87"/>
    </location>
</feature>
<feature type="transmembrane region" description="Helical" evidence="7">
    <location>
        <begin position="26"/>
        <end position="48"/>
    </location>
</feature>
<evidence type="ECO:0000256" key="3">
    <source>
        <dbReference type="ARBA" id="ARBA00022475"/>
    </source>
</evidence>
<keyword evidence="7" id="KW-0997">Cell inner membrane</keyword>
<dbReference type="PANTHER" id="PTHR30353:SF11">
    <property type="entry name" value="INNER MEMBRANE PROTEIN YQJA"/>
    <property type="match status" value="1"/>
</dbReference>
<organism evidence="9 10">
    <name type="scientific">Candidatus Purcelliella pentastirinorum</name>
    <dbReference type="NCBI Taxonomy" id="472834"/>
    <lineage>
        <taxon>Bacteria</taxon>
        <taxon>Pseudomonadati</taxon>
        <taxon>Pseudomonadota</taxon>
        <taxon>Gammaproteobacteria</taxon>
        <taxon>Enterobacterales</taxon>
        <taxon>Enterobacteriaceae</taxon>
        <taxon>Candidatus Purcelliella</taxon>
    </lineage>
</organism>
<keyword evidence="5 7" id="KW-1133">Transmembrane helix</keyword>
<evidence type="ECO:0000256" key="5">
    <source>
        <dbReference type="ARBA" id="ARBA00022989"/>
    </source>
</evidence>
<dbReference type="OrthoDB" id="13976at2"/>
<name>A0A346DZS0_9ENTR</name>
<dbReference type="RefSeq" id="WP_115956056.1">
    <property type="nucleotide sequence ID" value="NZ_CP028374.1"/>
</dbReference>
<evidence type="ECO:0000256" key="4">
    <source>
        <dbReference type="ARBA" id="ARBA00022692"/>
    </source>
</evidence>
<evidence type="ECO:0000256" key="7">
    <source>
        <dbReference type="RuleBase" id="RU367016"/>
    </source>
</evidence>
<dbReference type="InterPro" id="IPR032816">
    <property type="entry name" value="VTT_dom"/>
</dbReference>
<evidence type="ECO:0000313" key="9">
    <source>
        <dbReference type="EMBL" id="AXN02225.1"/>
    </source>
</evidence>
<evidence type="ECO:0000256" key="1">
    <source>
        <dbReference type="ARBA" id="ARBA00004651"/>
    </source>
</evidence>
<keyword evidence="3" id="KW-1003">Cell membrane</keyword>
<feature type="transmembrane region" description="Helical" evidence="7">
    <location>
        <begin position="155"/>
        <end position="176"/>
    </location>
</feature>
<dbReference type="GO" id="GO:0005886">
    <property type="term" value="C:plasma membrane"/>
    <property type="evidence" value="ECO:0007669"/>
    <property type="project" value="UniProtKB-SubCell"/>
</dbReference>
<sequence>MNILHKLLYALLQQDFNTLSNTNYTWIIYSILFIIIFLENGLIPTAFLPGDSLLILVGILVTKKIIKIPSIILTLTMATILGCWLGYINGKFFSNTKIIKLWISNIPKKTYNKTNKLFNKYGLSAMIISKFIAFIRTLLPIIIGMSQIKYKKFQIYNVISSFIWVITLIIVGSLLSNMPIFLIYKKKIILFLTILPILIFIIGLIILIYTIIKKKIFNSLKIKKIITKNIFLKIFIHYIIKNKYKIFQNSLIKHKKELNLLYDT</sequence>
<reference evidence="9 10" key="1">
    <citation type="submission" date="2018-03" db="EMBL/GenBank/DDBJ databases">
        <title>A parallel universe: an anciently diverged bacterial symbiosis in a Hawaiian planthopper (Hemiptera: Cixiidae) reveals rearranged nutritional responsibilities.</title>
        <authorList>
            <person name="Bennett G."/>
            <person name="Mao M."/>
        </authorList>
    </citation>
    <scope>NUCLEOTIDE SEQUENCE [LARGE SCALE GENOMIC DNA]</scope>
    <source>
        <strain evidence="9 10">OLIH</strain>
    </source>
</reference>